<evidence type="ECO:0000256" key="3">
    <source>
        <dbReference type="PIRSR" id="PIRSR602401-1"/>
    </source>
</evidence>
<dbReference type="GO" id="GO:0004497">
    <property type="term" value="F:monooxygenase activity"/>
    <property type="evidence" value="ECO:0007669"/>
    <property type="project" value="UniProtKB-KW"/>
</dbReference>
<dbReference type="InterPro" id="IPR001128">
    <property type="entry name" value="Cyt_P450"/>
</dbReference>
<dbReference type="AlphaFoldDB" id="A0A1X0XJF2"/>
<name>A0A1X0XJF2_MYCSI</name>
<keyword evidence="3 4" id="KW-0408">Iron</keyword>
<dbReference type="GO" id="GO:0016705">
    <property type="term" value="F:oxidoreductase activity, acting on paired donors, with incorporation or reduction of molecular oxygen"/>
    <property type="evidence" value="ECO:0007669"/>
    <property type="project" value="InterPro"/>
</dbReference>
<evidence type="ECO:0000256" key="1">
    <source>
        <dbReference type="ARBA" id="ARBA00001971"/>
    </source>
</evidence>
<dbReference type="Gene3D" id="1.10.630.10">
    <property type="entry name" value="Cytochrome P450"/>
    <property type="match status" value="1"/>
</dbReference>
<dbReference type="Pfam" id="PF00067">
    <property type="entry name" value="p450"/>
    <property type="match status" value="1"/>
</dbReference>
<proteinExistence type="inferred from homology"/>
<keyword evidence="4" id="KW-0503">Monooxygenase</keyword>
<dbReference type="PRINTS" id="PR00385">
    <property type="entry name" value="P450"/>
</dbReference>
<dbReference type="InterPro" id="IPR036396">
    <property type="entry name" value="Cyt_P450_sf"/>
</dbReference>
<accession>A0A1X0XJF2</accession>
<dbReference type="InterPro" id="IPR050121">
    <property type="entry name" value="Cytochrome_P450_monoxygenase"/>
</dbReference>
<dbReference type="RefSeq" id="WP_033719514.1">
    <property type="nucleotide sequence ID" value="NZ_MZZM01000042.1"/>
</dbReference>
<dbReference type="PANTHER" id="PTHR24305:SF166">
    <property type="entry name" value="CYTOCHROME P450 12A4, MITOCHONDRIAL-RELATED"/>
    <property type="match status" value="1"/>
</dbReference>
<organism evidence="5 6">
    <name type="scientific">Mycobacterium simiae</name>
    <name type="common">Mycobacterium habana</name>
    <dbReference type="NCBI Taxonomy" id="1784"/>
    <lineage>
        <taxon>Bacteria</taxon>
        <taxon>Bacillati</taxon>
        <taxon>Actinomycetota</taxon>
        <taxon>Actinomycetes</taxon>
        <taxon>Mycobacteriales</taxon>
        <taxon>Mycobacteriaceae</taxon>
        <taxon>Mycobacterium</taxon>
        <taxon>Mycobacterium simiae complex</taxon>
    </lineage>
</organism>
<feature type="binding site" description="axial binding residue" evidence="3">
    <location>
        <position position="391"/>
    </location>
    <ligand>
        <name>heme</name>
        <dbReference type="ChEBI" id="CHEBI:30413"/>
    </ligand>
    <ligandPart>
        <name>Fe</name>
        <dbReference type="ChEBI" id="CHEBI:18248"/>
    </ligandPart>
</feature>
<dbReference type="GO" id="GO:0020037">
    <property type="term" value="F:heme binding"/>
    <property type="evidence" value="ECO:0007669"/>
    <property type="project" value="InterPro"/>
</dbReference>
<dbReference type="GeneID" id="66600148"/>
<comment type="similarity">
    <text evidence="2 4">Belongs to the cytochrome P450 family.</text>
</comment>
<dbReference type="PRINTS" id="PR00463">
    <property type="entry name" value="EP450I"/>
</dbReference>
<reference evidence="5 6" key="1">
    <citation type="submission" date="2017-03" db="EMBL/GenBank/DDBJ databases">
        <title>Genomic insights into Mycobacterium simiae human colonization.</title>
        <authorList>
            <person name="Steffani J.L."/>
            <person name="Brunck M.E."/>
            <person name="Cruz E."/>
            <person name="Montiel R."/>
            <person name="Barona F."/>
        </authorList>
    </citation>
    <scope>NUCLEOTIDE SEQUENCE [LARGE SCALE GENOMIC DNA]</scope>
    <source>
        <strain evidence="5 6">MsiGto</strain>
    </source>
</reference>
<evidence type="ECO:0000256" key="2">
    <source>
        <dbReference type="ARBA" id="ARBA00010617"/>
    </source>
</evidence>
<evidence type="ECO:0000256" key="4">
    <source>
        <dbReference type="RuleBase" id="RU000461"/>
    </source>
</evidence>
<keyword evidence="6" id="KW-1185">Reference proteome</keyword>
<keyword evidence="3 4" id="KW-0349">Heme</keyword>
<gene>
    <name evidence="5" type="ORF">B5M45_29735</name>
</gene>
<dbReference type="GO" id="GO:0005506">
    <property type="term" value="F:iron ion binding"/>
    <property type="evidence" value="ECO:0007669"/>
    <property type="project" value="InterPro"/>
</dbReference>
<evidence type="ECO:0000313" key="5">
    <source>
        <dbReference type="EMBL" id="ORJ52996.1"/>
    </source>
</evidence>
<dbReference type="PROSITE" id="PS00086">
    <property type="entry name" value="CYTOCHROME_P450"/>
    <property type="match status" value="1"/>
</dbReference>
<keyword evidence="3 4" id="KW-0479">Metal-binding</keyword>
<dbReference type="PANTHER" id="PTHR24305">
    <property type="entry name" value="CYTOCHROME P450"/>
    <property type="match status" value="1"/>
</dbReference>
<sequence>MRDVVPVAPVRHTTSTAKLPPALPWPKSLAGIGFSISRPWTLRQGVRRCGNVFTLDIPVFGNTVVVADPLLAKQVFAASTDDLVNIQPNLSRVLGPGSVFALDRQQHRDRRKLLTPPFHGRSIKSYQRIIEEETLREASRWPIGQEFRTLEPMNRLTLNVILRAVFGAQGTEFEELRRLVPGWVTLASRLVLLPRPSSGLARYGPWGRLALARRQLDEIIYRLIEKARAATDLGERSDILALLLRSRCDDGSAMSDAEICDELLTLVGAGHETTASTLAWAFERLRRHPAIATALAAEAAGEGNQLRQATICEVQRARTVIDMAGRRVVTAMFELGQWRVPQDYSILISIASLHGNTRAFCEPDRFDPDRFIGDRPLNFAWLPFGGGTRRCVGATFANFEMDVVLRTVLRHFILDATTDPGEKMHSRGVAYTPKDGGRIVLQRR</sequence>
<dbReference type="SUPFAM" id="SSF48264">
    <property type="entry name" value="Cytochrome P450"/>
    <property type="match status" value="1"/>
</dbReference>
<dbReference type="Proteomes" id="UP000193040">
    <property type="component" value="Unassembled WGS sequence"/>
</dbReference>
<keyword evidence="4" id="KW-0560">Oxidoreductase</keyword>
<dbReference type="EMBL" id="MZZM01000042">
    <property type="protein sequence ID" value="ORJ52996.1"/>
    <property type="molecule type" value="Genomic_DNA"/>
</dbReference>
<dbReference type="InterPro" id="IPR017972">
    <property type="entry name" value="Cyt_P450_CS"/>
</dbReference>
<dbReference type="InterPro" id="IPR002401">
    <property type="entry name" value="Cyt_P450_E_grp-I"/>
</dbReference>
<protein>
    <submittedName>
        <fullName evidence="5">Cytochrome P450</fullName>
    </submittedName>
</protein>
<dbReference type="CDD" id="cd11053">
    <property type="entry name" value="CYP110-like"/>
    <property type="match status" value="1"/>
</dbReference>
<comment type="caution">
    <text evidence="5">The sequence shown here is derived from an EMBL/GenBank/DDBJ whole genome shotgun (WGS) entry which is preliminary data.</text>
</comment>
<evidence type="ECO:0000313" key="6">
    <source>
        <dbReference type="Proteomes" id="UP000193040"/>
    </source>
</evidence>
<comment type="cofactor">
    <cofactor evidence="1 3">
        <name>heme</name>
        <dbReference type="ChEBI" id="CHEBI:30413"/>
    </cofactor>
</comment>